<gene>
    <name evidence="1" type="ORF">MJO28_010661</name>
</gene>
<sequence length="579" mass="65653">MVGLKGKVVRVPEDNSEKNKVTLPVVHPSVQPFPPPLWRLFEGEDPASRNFQTFTRMYNNSISFTSLGADVNNRKMVVKLDIPKFTLSGTVATRKFKHESEKLKNAGQVLEAYGTKTYKLQGVPLPRSDPKRYNEPTVEEVAVIVQGEGDIVNEHQILLHRADGGLKYISDMHSSYFPLRYPLFFPRGEQQWDNLYTSSTGRVASRKVGSLEWFAFLLFQRPLHFSAILSGRSLLQEFLVDMYVCVERSRLQYIRGNQDKLQAGKYNQLVAALENGTAPKGQPVILPSSFIGSPRNMQQLYQDTMSLCRKHGPPSLFITMTANPNWPEILNYIPKNDETIDHPTLVVRVFYQKVLALIDEIVVMRRFGQCVSFVYTIEFQKQGLPHLHLMVTLAEADRPVTPEQIDLIVCAELPCPVSEPILHKLVTQFMLHGPCKGRACWNAHSCKFGYPKPFSERTVTVDGAYPVYRRRDTGVKVKKHTLVFDDGSVVPYNKFLTSMFEYHINVEVPVKTTAVKYLYKYITKGHDRAYMAIAEVDEAEAQSFIDARYISAPEVPSLEQDAVGNAATNSRAWRALSLL</sequence>
<dbReference type="EMBL" id="CM045874">
    <property type="protein sequence ID" value="KAI7944966.1"/>
    <property type="molecule type" value="Genomic_DNA"/>
</dbReference>
<reference evidence="2" key="2">
    <citation type="journal article" date="2018" name="Mol. Plant Microbe Interact.">
        <title>Genome sequence resources for the wheat stripe rust pathogen (Puccinia striiformis f. sp. tritici) and the barley stripe rust pathogen (Puccinia striiformis f. sp. hordei).</title>
        <authorList>
            <person name="Xia C."/>
            <person name="Wang M."/>
            <person name="Yin C."/>
            <person name="Cornejo O.E."/>
            <person name="Hulbert S.H."/>
            <person name="Chen X."/>
        </authorList>
    </citation>
    <scope>NUCLEOTIDE SEQUENCE [LARGE SCALE GENOMIC DNA]</scope>
    <source>
        <strain evidence="2">93-210</strain>
    </source>
</reference>
<name>A0ACC0E5N5_9BASI</name>
<organism evidence="1 2">
    <name type="scientific">Puccinia striiformis f. sp. tritici</name>
    <dbReference type="NCBI Taxonomy" id="168172"/>
    <lineage>
        <taxon>Eukaryota</taxon>
        <taxon>Fungi</taxon>
        <taxon>Dikarya</taxon>
        <taxon>Basidiomycota</taxon>
        <taxon>Pucciniomycotina</taxon>
        <taxon>Pucciniomycetes</taxon>
        <taxon>Pucciniales</taxon>
        <taxon>Pucciniaceae</taxon>
        <taxon>Puccinia</taxon>
    </lineage>
</organism>
<reference evidence="1 2" key="3">
    <citation type="journal article" date="2022" name="Microbiol. Spectr.">
        <title>Folding features and dynamics of 3D genome architecture in plant fungal pathogens.</title>
        <authorList>
            <person name="Xia C."/>
        </authorList>
    </citation>
    <scope>NUCLEOTIDE SEQUENCE [LARGE SCALE GENOMIC DNA]</scope>
    <source>
        <strain evidence="1 2">93-210</strain>
    </source>
</reference>
<comment type="caution">
    <text evidence="1">The sequence shown here is derived from an EMBL/GenBank/DDBJ whole genome shotgun (WGS) entry which is preliminary data.</text>
</comment>
<proteinExistence type="predicted"/>
<evidence type="ECO:0000313" key="1">
    <source>
        <dbReference type="EMBL" id="KAI7944966.1"/>
    </source>
</evidence>
<protein>
    <submittedName>
        <fullName evidence="1">Uncharacterized protein</fullName>
    </submittedName>
</protein>
<keyword evidence="2" id="KW-1185">Reference proteome</keyword>
<evidence type="ECO:0000313" key="2">
    <source>
        <dbReference type="Proteomes" id="UP001060170"/>
    </source>
</evidence>
<reference evidence="2" key="1">
    <citation type="journal article" date="2018" name="BMC Genomics">
        <title>Genomic insights into host adaptation between the wheat stripe rust pathogen (Puccinia striiformis f. sp. tritici) and the barley stripe rust pathogen (Puccinia striiformis f. sp. hordei).</title>
        <authorList>
            <person name="Xia C."/>
            <person name="Wang M."/>
            <person name="Yin C."/>
            <person name="Cornejo O.E."/>
            <person name="Hulbert S.H."/>
            <person name="Chen X."/>
        </authorList>
    </citation>
    <scope>NUCLEOTIDE SEQUENCE [LARGE SCALE GENOMIC DNA]</scope>
    <source>
        <strain evidence="2">93-210</strain>
    </source>
</reference>
<accession>A0ACC0E5N5</accession>
<dbReference type="Proteomes" id="UP001060170">
    <property type="component" value="Chromosome 10"/>
</dbReference>